<dbReference type="Pfam" id="PF00361">
    <property type="entry name" value="Proton_antipo_M"/>
    <property type="match status" value="1"/>
</dbReference>
<keyword evidence="6" id="KW-0813">Transport</keyword>
<evidence type="ECO:0000256" key="17">
    <source>
        <dbReference type="ARBA" id="ARBA00049551"/>
    </source>
</evidence>
<evidence type="ECO:0000256" key="8">
    <source>
        <dbReference type="ARBA" id="ARBA00022692"/>
    </source>
</evidence>
<evidence type="ECO:0000256" key="16">
    <source>
        <dbReference type="ARBA" id="ARBA00023136"/>
    </source>
</evidence>
<keyword evidence="12 18" id="KW-1133">Transmembrane helix</keyword>
<evidence type="ECO:0000256" key="10">
    <source>
        <dbReference type="ARBA" id="ARBA00022967"/>
    </source>
</evidence>
<feature type="transmembrane region" description="Helical" evidence="18">
    <location>
        <begin position="228"/>
        <end position="247"/>
    </location>
</feature>
<keyword evidence="14 18" id="KW-0830">Ubiquinone</keyword>
<evidence type="ECO:0000256" key="11">
    <source>
        <dbReference type="ARBA" id="ARBA00022982"/>
    </source>
</evidence>
<gene>
    <name evidence="20" type="primary">nad2</name>
</gene>
<dbReference type="InterPro" id="IPR003917">
    <property type="entry name" value="NADH_UbQ_OxRdtase_chain2"/>
</dbReference>
<evidence type="ECO:0000256" key="14">
    <source>
        <dbReference type="ARBA" id="ARBA00023075"/>
    </source>
</evidence>
<feature type="transmembrane region" description="Helical" evidence="18">
    <location>
        <begin position="142"/>
        <end position="164"/>
    </location>
</feature>
<dbReference type="GO" id="GO:0006120">
    <property type="term" value="P:mitochondrial electron transport, NADH to ubiquinone"/>
    <property type="evidence" value="ECO:0007669"/>
    <property type="project" value="InterPro"/>
</dbReference>
<keyword evidence="7 18" id="KW-0679">Respiratory chain</keyword>
<organism evidence="20">
    <name type="scientific">Livia junci</name>
    <dbReference type="NCBI Taxonomy" id="1449964"/>
    <lineage>
        <taxon>Eukaryota</taxon>
        <taxon>Metazoa</taxon>
        <taxon>Ecdysozoa</taxon>
        <taxon>Arthropoda</taxon>
        <taxon>Hexapoda</taxon>
        <taxon>Insecta</taxon>
        <taxon>Pterygota</taxon>
        <taxon>Neoptera</taxon>
        <taxon>Paraneoptera</taxon>
        <taxon>Hemiptera</taxon>
        <taxon>Sternorrhyncha</taxon>
        <taxon>Psylloidea</taxon>
        <taxon>Liviidae</taxon>
        <taxon>Livia</taxon>
    </lineage>
</organism>
<feature type="transmembrane region" description="Helical" evidence="18">
    <location>
        <begin position="176"/>
        <end position="207"/>
    </location>
</feature>
<evidence type="ECO:0000256" key="15">
    <source>
        <dbReference type="ARBA" id="ARBA00023128"/>
    </source>
</evidence>
<evidence type="ECO:0000256" key="3">
    <source>
        <dbReference type="ARBA" id="ARBA00007012"/>
    </source>
</evidence>
<dbReference type="AlphaFoldDB" id="A0A344A2I3"/>
<dbReference type="InterPro" id="IPR050175">
    <property type="entry name" value="Complex_I_Subunit_2"/>
</dbReference>
<feature type="transmembrane region" description="Helical" evidence="18">
    <location>
        <begin position="12"/>
        <end position="37"/>
    </location>
</feature>
<dbReference type="EMBL" id="MG989230">
    <property type="protein sequence ID" value="AWU48974.1"/>
    <property type="molecule type" value="Genomic_DNA"/>
</dbReference>
<dbReference type="InterPro" id="IPR001750">
    <property type="entry name" value="ND/Mrp_TM"/>
</dbReference>
<evidence type="ECO:0000256" key="13">
    <source>
        <dbReference type="ARBA" id="ARBA00023027"/>
    </source>
</evidence>
<dbReference type="PANTHER" id="PTHR46552:SF1">
    <property type="entry name" value="NADH-UBIQUINONE OXIDOREDUCTASE CHAIN 2"/>
    <property type="match status" value="1"/>
</dbReference>
<accession>A0A344A2I3</accession>
<keyword evidence="13 18" id="KW-0520">NAD</keyword>
<comment type="similarity">
    <text evidence="3 18">Belongs to the complex I subunit 2 family.</text>
</comment>
<comment type="catalytic activity">
    <reaction evidence="17 18">
        <text>a ubiquinone + NADH + 5 H(+)(in) = a ubiquinol + NAD(+) + 4 H(+)(out)</text>
        <dbReference type="Rhea" id="RHEA:29091"/>
        <dbReference type="Rhea" id="RHEA-COMP:9565"/>
        <dbReference type="Rhea" id="RHEA-COMP:9566"/>
        <dbReference type="ChEBI" id="CHEBI:15378"/>
        <dbReference type="ChEBI" id="CHEBI:16389"/>
        <dbReference type="ChEBI" id="CHEBI:17976"/>
        <dbReference type="ChEBI" id="CHEBI:57540"/>
        <dbReference type="ChEBI" id="CHEBI:57945"/>
        <dbReference type="EC" id="7.1.1.2"/>
    </reaction>
</comment>
<sequence>MKSYNNIIMPMFIMSIIMSLSSHSWIIIWMGMEMNLLSFIFFMMMKMNMSSNESSMKYFLIQSSGSIIFLFSISLNIIYFNQEFHVSSLAPPIALALKSGMAPLHSWTPDIISKFNYFSLFLFLTLQKIVPTMIMFSSWYNFSMWILIMNIMVGSIAGIPQASLTKLMIFSSINNIGWMFLAIMVSMYLFMIFFISYTVMTMLMIWFMKYMQMKWLLQMKSMLLSQKMTVFFMMASLSGLPPLLGFMPKWVILKNTAMVVPLFSFLAIGFSLFTLYFYIKSSFSMLLLSHSEKKWNLSIPTPLNSLFLTLNFIGPIVWITMT</sequence>
<evidence type="ECO:0000256" key="6">
    <source>
        <dbReference type="ARBA" id="ARBA00022448"/>
    </source>
</evidence>
<keyword evidence="15 18" id="KW-0496">Mitochondrion</keyword>
<feature type="transmembrane region" description="Helical" evidence="18">
    <location>
        <begin position="111"/>
        <end position="130"/>
    </location>
</feature>
<evidence type="ECO:0000256" key="5">
    <source>
        <dbReference type="ARBA" id="ARBA00021008"/>
    </source>
</evidence>
<comment type="function">
    <text evidence="1">Core subunit of the mitochondrial membrane respiratory chain NADH dehydrogenase (Complex I) that is believed to belong to the minimal assembly required for catalysis. Complex I functions in the transfer of electrons from NADH to the respiratory chain. The immediate electron acceptor for the enzyme is believed to be ubiquinone.</text>
</comment>
<name>A0A344A2I3_9HEMI</name>
<evidence type="ECO:0000256" key="9">
    <source>
        <dbReference type="ARBA" id="ARBA00022792"/>
    </source>
</evidence>
<protein>
    <recommendedName>
        <fullName evidence="5 18">NADH-ubiquinone oxidoreductase chain 2</fullName>
        <ecNumber evidence="4 18">7.1.1.2</ecNumber>
    </recommendedName>
</protein>
<keyword evidence="11 18" id="KW-0249">Electron transport</keyword>
<evidence type="ECO:0000256" key="2">
    <source>
        <dbReference type="ARBA" id="ARBA00004448"/>
    </source>
</evidence>
<feature type="transmembrane region" description="Helical" evidence="18">
    <location>
        <begin position="299"/>
        <end position="321"/>
    </location>
</feature>
<comment type="subcellular location">
    <subcellularLocation>
        <location evidence="2 18">Mitochondrion inner membrane</location>
        <topology evidence="2 18">Multi-pass membrane protein</topology>
    </subcellularLocation>
</comment>
<feature type="domain" description="NADH:quinone oxidoreductase/Mrp antiporter transmembrane" evidence="19">
    <location>
        <begin position="22"/>
        <end position="269"/>
    </location>
</feature>
<evidence type="ECO:0000256" key="7">
    <source>
        <dbReference type="ARBA" id="ARBA00022660"/>
    </source>
</evidence>
<evidence type="ECO:0000256" key="18">
    <source>
        <dbReference type="RuleBase" id="RU003403"/>
    </source>
</evidence>
<dbReference type="PANTHER" id="PTHR46552">
    <property type="entry name" value="NADH-UBIQUINONE OXIDOREDUCTASE CHAIN 2"/>
    <property type="match status" value="1"/>
</dbReference>
<dbReference type="GO" id="GO:0005743">
    <property type="term" value="C:mitochondrial inner membrane"/>
    <property type="evidence" value="ECO:0007669"/>
    <property type="project" value="UniProtKB-SubCell"/>
</dbReference>
<keyword evidence="9 18" id="KW-0999">Mitochondrion inner membrane</keyword>
<reference evidence="20" key="1">
    <citation type="submission" date="2018-02" db="EMBL/GenBank/DDBJ databases">
        <title>Resolving the psyllid tree of life: Phylogenomic analysis of the superfamily Psylloidea (Hemiptera).</title>
        <authorList>
            <person name="Percy D.M."/>
            <person name="Sveinsson S."/>
            <person name="Lemmon A.R."/>
            <person name="Lemmon E.M."/>
            <person name="Ouvrard D."/>
            <person name="Burckhardt D."/>
        </authorList>
    </citation>
    <scope>NUCLEOTIDE SEQUENCE</scope>
    <source>
        <strain evidence="20">DP1.idba.136_circ</strain>
    </source>
</reference>
<comment type="function">
    <text evidence="18">Core subunit of the mitochondrial membrane respiratory chain NADH dehydrogenase (Complex I) which catalyzes electron transfer from NADH through the respiratory chain, using ubiquinone as an electron acceptor. Essential for the catalytic activity and assembly of complex I.</text>
</comment>
<geneLocation type="mitochondrion" evidence="20"/>
<proteinExistence type="inferred from homology"/>
<feature type="transmembrane region" description="Helical" evidence="18">
    <location>
        <begin position="259"/>
        <end position="279"/>
    </location>
</feature>
<dbReference type="EC" id="7.1.1.2" evidence="4 18"/>
<evidence type="ECO:0000313" key="20">
    <source>
        <dbReference type="EMBL" id="AWU48974.1"/>
    </source>
</evidence>
<evidence type="ECO:0000256" key="4">
    <source>
        <dbReference type="ARBA" id="ARBA00012944"/>
    </source>
</evidence>
<keyword evidence="16 18" id="KW-0472">Membrane</keyword>
<dbReference type="PRINTS" id="PR01436">
    <property type="entry name" value="NADHDHGNASE2"/>
</dbReference>
<keyword evidence="8 18" id="KW-0812">Transmembrane</keyword>
<keyword evidence="10 18" id="KW-1278">Translocase</keyword>
<evidence type="ECO:0000256" key="1">
    <source>
        <dbReference type="ARBA" id="ARBA00003257"/>
    </source>
</evidence>
<feature type="transmembrane region" description="Helical" evidence="18">
    <location>
        <begin position="58"/>
        <end position="80"/>
    </location>
</feature>
<dbReference type="GO" id="GO:0008137">
    <property type="term" value="F:NADH dehydrogenase (ubiquinone) activity"/>
    <property type="evidence" value="ECO:0007669"/>
    <property type="project" value="UniProtKB-EC"/>
</dbReference>
<evidence type="ECO:0000256" key="12">
    <source>
        <dbReference type="ARBA" id="ARBA00022989"/>
    </source>
</evidence>
<evidence type="ECO:0000259" key="19">
    <source>
        <dbReference type="Pfam" id="PF00361"/>
    </source>
</evidence>